<dbReference type="Proteomes" id="UP000593566">
    <property type="component" value="Unassembled WGS sequence"/>
</dbReference>
<sequence>MEAPREPHSVSLKVLRLSRPSLSQHFPLPLPPKQSALYIDHHAALDREPSETDDHFLLNSVLTLPPAFGSAYVGETFSCTLCANNELSADSERQVTSVRVDAEMHAPSGINTLEVSPADQEAVKVDPGESLQKIVRFELREEGNHTLAVNVSYSETTVSKDQSASSGRVRTFRKLYQFVARPCLGVRTKVSILPSADSGDSQSRAARYALEAQLENFADGTITLETATLNPKPAFISTSLNWDAKRLRMRHSDKPSMAPRDVLQIAFLVEQQKDGPGKEVTKDGRALLGNLDIQWMTVMGDRGFLSTGWLTTKKK</sequence>
<dbReference type="PANTHER" id="PTHR13134:SF3">
    <property type="entry name" value="TRAFFICKING PROTEIN PARTICLE COMPLEX SUBUNIT 13"/>
    <property type="match status" value="1"/>
</dbReference>
<accession>A0A8H6FDG0</accession>
<dbReference type="GeneID" id="59338995"/>
<proteinExistence type="predicted"/>
<dbReference type="InterPro" id="IPR055427">
    <property type="entry name" value="TRAPPC13_N"/>
</dbReference>
<evidence type="ECO:0000259" key="2">
    <source>
        <dbReference type="Pfam" id="PF23647"/>
    </source>
</evidence>
<evidence type="ECO:0000259" key="1">
    <source>
        <dbReference type="Pfam" id="PF06159"/>
    </source>
</evidence>
<dbReference type="InterPro" id="IPR010378">
    <property type="entry name" value="TRAPPC13"/>
</dbReference>
<reference evidence="3 4" key="1">
    <citation type="journal article" date="2020" name="Genomics">
        <title>Complete, high-quality genomes from long-read metagenomic sequencing of two wolf lichen thalli reveals enigmatic genome architecture.</title>
        <authorList>
            <person name="McKenzie S.K."/>
            <person name="Walston R.F."/>
            <person name="Allen J.L."/>
        </authorList>
    </citation>
    <scope>NUCLEOTIDE SEQUENCE [LARGE SCALE GENOMIC DNA]</scope>
    <source>
        <strain evidence="3">WasteWater1</strain>
    </source>
</reference>
<gene>
    <name evidence="3" type="ORF">HO133_010605</name>
</gene>
<dbReference type="Pfam" id="PF23647">
    <property type="entry name" value="TRAPPC13_M"/>
    <property type="match status" value="1"/>
</dbReference>
<evidence type="ECO:0000313" key="3">
    <source>
        <dbReference type="EMBL" id="KAF6224031.1"/>
    </source>
</evidence>
<dbReference type="GO" id="GO:1990072">
    <property type="term" value="C:TRAPPIII protein complex"/>
    <property type="evidence" value="ECO:0007669"/>
    <property type="project" value="TreeGrafter"/>
</dbReference>
<feature type="domain" description="Trafficking protein particle complex subunit 13 N-terminal" evidence="1">
    <location>
        <begin position="8"/>
        <end position="180"/>
    </location>
</feature>
<protein>
    <recommendedName>
        <fullName evidence="5">DUF974 domain-containing protein</fullName>
    </recommendedName>
</protein>
<organism evidence="3 4">
    <name type="scientific">Letharia lupina</name>
    <dbReference type="NCBI Taxonomy" id="560253"/>
    <lineage>
        <taxon>Eukaryota</taxon>
        <taxon>Fungi</taxon>
        <taxon>Dikarya</taxon>
        <taxon>Ascomycota</taxon>
        <taxon>Pezizomycotina</taxon>
        <taxon>Lecanoromycetes</taxon>
        <taxon>OSLEUM clade</taxon>
        <taxon>Lecanoromycetidae</taxon>
        <taxon>Lecanorales</taxon>
        <taxon>Lecanorineae</taxon>
        <taxon>Parmeliaceae</taxon>
        <taxon>Letharia</taxon>
    </lineage>
</organism>
<dbReference type="Pfam" id="PF06159">
    <property type="entry name" value="TRAPPC13_N"/>
    <property type="match status" value="1"/>
</dbReference>
<comment type="caution">
    <text evidence="3">The sequence shown here is derived from an EMBL/GenBank/DDBJ whole genome shotgun (WGS) entry which is preliminary data.</text>
</comment>
<dbReference type="PANTHER" id="PTHR13134">
    <property type="entry name" value="TRAFFICKING PROTEIN PARTICLE COMPLEX SUBUNIT 13"/>
    <property type="match status" value="1"/>
</dbReference>
<dbReference type="InterPro" id="IPR055429">
    <property type="entry name" value="TRAPPC13_M"/>
</dbReference>
<evidence type="ECO:0000313" key="4">
    <source>
        <dbReference type="Proteomes" id="UP000593566"/>
    </source>
</evidence>
<evidence type="ECO:0008006" key="5">
    <source>
        <dbReference type="Google" id="ProtNLM"/>
    </source>
</evidence>
<feature type="domain" description="Trafficking protein particle complex subunit 13 middle" evidence="2">
    <location>
        <begin position="202"/>
        <end position="311"/>
    </location>
</feature>
<dbReference type="RefSeq" id="XP_037153091.1">
    <property type="nucleotide sequence ID" value="XM_037301457.1"/>
</dbReference>
<dbReference type="EMBL" id="JACCJB010000009">
    <property type="protein sequence ID" value="KAF6224031.1"/>
    <property type="molecule type" value="Genomic_DNA"/>
</dbReference>
<dbReference type="AlphaFoldDB" id="A0A8H6FDG0"/>
<keyword evidence="4" id="KW-1185">Reference proteome</keyword>
<name>A0A8H6FDG0_9LECA</name>